<evidence type="ECO:0000313" key="2">
    <source>
        <dbReference type="Proteomes" id="UP000692954"/>
    </source>
</evidence>
<protein>
    <submittedName>
        <fullName evidence="1">Uncharacterized protein</fullName>
    </submittedName>
</protein>
<proteinExistence type="predicted"/>
<reference evidence="1" key="1">
    <citation type="submission" date="2021-01" db="EMBL/GenBank/DDBJ databases">
        <authorList>
            <consortium name="Genoscope - CEA"/>
            <person name="William W."/>
        </authorList>
    </citation>
    <scope>NUCLEOTIDE SEQUENCE</scope>
</reference>
<sequence length="195" mass="23406">MATTSYFSFTKDEKEMINKMLQLSSNGYSFIEKELGALLDPCKMCEDHQLPYSFYNDEQFFCPKCLDILRPKIFRYIEEDDQVIINQLKQNLKNYEQFEIPKIDFEVKAKQLMNEEQQNMIEEIGSFQKLKENLEARKKFIAVQDFISQISLEKTNRIIHDEMHNADKKMKPNFEQKGQLDNTKDFEKMFKKFFQ</sequence>
<dbReference type="EMBL" id="CAJJDN010000111">
    <property type="protein sequence ID" value="CAD8116466.1"/>
    <property type="molecule type" value="Genomic_DNA"/>
</dbReference>
<gene>
    <name evidence="1" type="ORF">PSON_ATCC_30995.1.T1110044</name>
</gene>
<organism evidence="1 2">
    <name type="scientific">Paramecium sonneborni</name>
    <dbReference type="NCBI Taxonomy" id="65129"/>
    <lineage>
        <taxon>Eukaryota</taxon>
        <taxon>Sar</taxon>
        <taxon>Alveolata</taxon>
        <taxon>Ciliophora</taxon>
        <taxon>Intramacronucleata</taxon>
        <taxon>Oligohymenophorea</taxon>
        <taxon>Peniculida</taxon>
        <taxon>Parameciidae</taxon>
        <taxon>Paramecium</taxon>
    </lineage>
</organism>
<comment type="caution">
    <text evidence="1">The sequence shown here is derived from an EMBL/GenBank/DDBJ whole genome shotgun (WGS) entry which is preliminary data.</text>
</comment>
<keyword evidence="2" id="KW-1185">Reference proteome</keyword>
<accession>A0A8S1QM11</accession>
<dbReference type="AlphaFoldDB" id="A0A8S1QM11"/>
<name>A0A8S1QM11_9CILI</name>
<dbReference type="Proteomes" id="UP000692954">
    <property type="component" value="Unassembled WGS sequence"/>
</dbReference>
<dbReference type="OrthoDB" id="309746at2759"/>
<evidence type="ECO:0000313" key="1">
    <source>
        <dbReference type="EMBL" id="CAD8116466.1"/>
    </source>
</evidence>